<accession>A0AAD8QRD0</accession>
<dbReference type="Proteomes" id="UP001231189">
    <property type="component" value="Unassembled WGS sequence"/>
</dbReference>
<evidence type="ECO:0000313" key="1">
    <source>
        <dbReference type="EMBL" id="KAK1607045.1"/>
    </source>
</evidence>
<organism evidence="1 2">
    <name type="scientific">Lolium multiflorum</name>
    <name type="common">Italian ryegrass</name>
    <name type="synonym">Lolium perenne subsp. multiflorum</name>
    <dbReference type="NCBI Taxonomy" id="4521"/>
    <lineage>
        <taxon>Eukaryota</taxon>
        <taxon>Viridiplantae</taxon>
        <taxon>Streptophyta</taxon>
        <taxon>Embryophyta</taxon>
        <taxon>Tracheophyta</taxon>
        <taxon>Spermatophyta</taxon>
        <taxon>Magnoliopsida</taxon>
        <taxon>Liliopsida</taxon>
        <taxon>Poales</taxon>
        <taxon>Poaceae</taxon>
        <taxon>BOP clade</taxon>
        <taxon>Pooideae</taxon>
        <taxon>Poodae</taxon>
        <taxon>Poeae</taxon>
        <taxon>Poeae Chloroplast Group 2 (Poeae type)</taxon>
        <taxon>Loliodinae</taxon>
        <taxon>Loliinae</taxon>
        <taxon>Lolium</taxon>
    </lineage>
</organism>
<dbReference type="InterPro" id="IPR036155">
    <property type="entry name" value="Crypto/Photolyase_N_sf"/>
</dbReference>
<reference evidence="1" key="1">
    <citation type="submission" date="2023-07" db="EMBL/GenBank/DDBJ databases">
        <title>A chromosome-level genome assembly of Lolium multiflorum.</title>
        <authorList>
            <person name="Chen Y."/>
            <person name="Copetti D."/>
            <person name="Kolliker R."/>
            <person name="Studer B."/>
        </authorList>
    </citation>
    <scope>NUCLEOTIDE SEQUENCE</scope>
    <source>
        <strain evidence="1">02402/16</strain>
        <tissue evidence="1">Leaf</tissue>
    </source>
</reference>
<evidence type="ECO:0000313" key="2">
    <source>
        <dbReference type="Proteomes" id="UP001231189"/>
    </source>
</evidence>
<dbReference type="EMBL" id="JAUUTY010000007">
    <property type="protein sequence ID" value="KAK1607045.1"/>
    <property type="molecule type" value="Genomic_DNA"/>
</dbReference>
<dbReference type="AlphaFoldDB" id="A0AAD8QRD0"/>
<dbReference type="InterPro" id="IPR014729">
    <property type="entry name" value="Rossmann-like_a/b/a_fold"/>
</dbReference>
<name>A0AAD8QRD0_LOLMU</name>
<sequence length="104" mass="11506">MQCLGYLKHNVQKRGLDLPILHGKSEEIIPSIAKVLGVHAECLHGCTATLSDVRNSNIWFQCGVTPPSLAIIHPHFNQPILMVDRTLQPLGKNGKFNCFIHIDG</sequence>
<keyword evidence="2" id="KW-1185">Reference proteome</keyword>
<proteinExistence type="predicted"/>
<dbReference type="Gene3D" id="3.40.50.620">
    <property type="entry name" value="HUPs"/>
    <property type="match status" value="1"/>
</dbReference>
<protein>
    <submittedName>
        <fullName evidence="1">Uncharacterized protein</fullName>
    </submittedName>
</protein>
<gene>
    <name evidence="1" type="ORF">QYE76_030718</name>
</gene>
<dbReference type="SUPFAM" id="SSF52425">
    <property type="entry name" value="Cryptochrome/photolyase, N-terminal domain"/>
    <property type="match status" value="1"/>
</dbReference>
<comment type="caution">
    <text evidence="1">The sequence shown here is derived from an EMBL/GenBank/DDBJ whole genome shotgun (WGS) entry which is preliminary data.</text>
</comment>